<dbReference type="Gene3D" id="3.30.450.90">
    <property type="match status" value="1"/>
</dbReference>
<sequence length="570" mass="64260">MNLPISNTQLKNKLIQEDLISSEKFDAIVEEAKRKNENLIDKLVSEKVVELNFLNQFIAETLGIGVANISEMGVDDKVVKMLPEETARQRRAVPFRREPDGTFDIAMTDPSDLETIEFLSERLNGKIKPYLVTSEDLDRAFSVYGMEMTLDFKKIIEENVQASLRSASRNLEEASLQVPVVAVVDNIISYAASLRASDIHMEILEDSTMIRYRIDGILYEILRIPKEVHPALIARLKILSGLKIDEHHQPQDGRFRYPISNQFIDIRVAVMPTFYGEKLEMRLLESAQKPLSLEELGMLEHTAKVVSENLKKAYGIILSCGPTGSGKTTTLYAIMNILNKPTVNIATVEDPIEYNIKYVNQTQMNPAAGITFASGLRALLRQDPNIIMVGEIRDNETAGISIQAALTGHLIVSSLHTNDAPTAIPRLFDLNVPPFLLAATLNLIIAQRLVRKICPQCIYSYETPEEVKEVMRRQLKELDIEDESLIPKIIFKGKGCPSCNSFGYRGRFGIFEAMEIDDKIKKLLIDPQFSLEAIRKELRANGFKTMFEDGLSKVQLGKTTFEEVLRVIRE</sequence>
<comment type="similarity">
    <text evidence="1">Belongs to the GSP E family.</text>
</comment>
<feature type="domain" description="Type II secretion system protein GspE N-terminal" evidence="6">
    <location>
        <begin position="62"/>
        <end position="142"/>
    </location>
</feature>
<dbReference type="SUPFAM" id="SSF52540">
    <property type="entry name" value="P-loop containing nucleoside triphosphate hydrolases"/>
    <property type="match status" value="1"/>
</dbReference>
<dbReference type="InterPro" id="IPR027417">
    <property type="entry name" value="P-loop_NTPase"/>
</dbReference>
<evidence type="ECO:0000313" key="8">
    <source>
        <dbReference type="Proteomes" id="UP000176287"/>
    </source>
</evidence>
<dbReference type="STRING" id="1798649.A3B13_03275"/>
<dbReference type="Pfam" id="PF00437">
    <property type="entry name" value="T2SSE"/>
    <property type="match status" value="1"/>
</dbReference>
<dbReference type="FunFam" id="3.30.300.160:FF:000002">
    <property type="entry name" value="Type II secretion system protein E"/>
    <property type="match status" value="1"/>
</dbReference>
<dbReference type="Gene3D" id="3.30.300.160">
    <property type="entry name" value="Type II secretion system, protein E, N-terminal domain"/>
    <property type="match status" value="1"/>
</dbReference>
<proteinExistence type="inferred from homology"/>
<dbReference type="PANTHER" id="PTHR30258:SF1">
    <property type="entry name" value="PROTEIN TRANSPORT PROTEIN HOFB HOMOLOG"/>
    <property type="match status" value="1"/>
</dbReference>
<dbReference type="InterPro" id="IPR001482">
    <property type="entry name" value="T2SS/T4SS_dom"/>
</dbReference>
<evidence type="ECO:0000256" key="2">
    <source>
        <dbReference type="ARBA" id="ARBA00022741"/>
    </source>
</evidence>
<reference evidence="7 8" key="1">
    <citation type="journal article" date="2016" name="Nat. Commun.">
        <title>Thousands of microbial genomes shed light on interconnected biogeochemical processes in an aquifer system.</title>
        <authorList>
            <person name="Anantharaman K."/>
            <person name="Brown C.T."/>
            <person name="Hug L.A."/>
            <person name="Sharon I."/>
            <person name="Castelle C.J."/>
            <person name="Probst A.J."/>
            <person name="Thomas B.C."/>
            <person name="Singh A."/>
            <person name="Wilkins M.J."/>
            <person name="Karaoz U."/>
            <person name="Brodie E.L."/>
            <person name="Williams K.H."/>
            <person name="Hubbard S.S."/>
            <person name="Banfield J.F."/>
        </authorList>
    </citation>
    <scope>NUCLEOTIDE SEQUENCE [LARGE SCALE GENOMIC DNA]</scope>
</reference>
<evidence type="ECO:0000259" key="5">
    <source>
        <dbReference type="Pfam" id="PF00437"/>
    </source>
</evidence>
<dbReference type="PANTHER" id="PTHR30258">
    <property type="entry name" value="TYPE II SECRETION SYSTEM PROTEIN GSPE-RELATED"/>
    <property type="match status" value="1"/>
</dbReference>
<dbReference type="AlphaFoldDB" id="A0A1G2CIS6"/>
<evidence type="ECO:0000256" key="4">
    <source>
        <dbReference type="SAM" id="Coils"/>
    </source>
</evidence>
<name>A0A1G2CIS6_9BACT</name>
<evidence type="ECO:0000313" key="7">
    <source>
        <dbReference type="EMBL" id="OGZ01285.1"/>
    </source>
</evidence>
<dbReference type="EMBL" id="MHKZ01000001">
    <property type="protein sequence ID" value="OGZ01285.1"/>
    <property type="molecule type" value="Genomic_DNA"/>
</dbReference>
<dbReference type="CDD" id="cd01129">
    <property type="entry name" value="PulE-GspE-like"/>
    <property type="match status" value="1"/>
</dbReference>
<gene>
    <name evidence="7" type="ORF">A3B13_03275</name>
</gene>
<dbReference type="Pfam" id="PF05157">
    <property type="entry name" value="MshEN"/>
    <property type="match status" value="1"/>
</dbReference>
<dbReference type="InterPro" id="IPR007831">
    <property type="entry name" value="T2SS_GspE_N"/>
</dbReference>
<feature type="coiled-coil region" evidence="4">
    <location>
        <begin position="22"/>
        <end position="49"/>
    </location>
</feature>
<evidence type="ECO:0008006" key="9">
    <source>
        <dbReference type="Google" id="ProtNLM"/>
    </source>
</evidence>
<dbReference type="Proteomes" id="UP000176287">
    <property type="component" value="Unassembled WGS sequence"/>
</dbReference>
<accession>A0A1G2CIS6</accession>
<protein>
    <recommendedName>
        <fullName evidence="9">AAA+ ATPase domain-containing protein</fullName>
    </recommendedName>
</protein>
<keyword evidence="3" id="KW-0067">ATP-binding</keyword>
<keyword evidence="2" id="KW-0547">Nucleotide-binding</keyword>
<evidence type="ECO:0000256" key="1">
    <source>
        <dbReference type="ARBA" id="ARBA00006611"/>
    </source>
</evidence>
<dbReference type="GO" id="GO:0005886">
    <property type="term" value="C:plasma membrane"/>
    <property type="evidence" value="ECO:0007669"/>
    <property type="project" value="TreeGrafter"/>
</dbReference>
<comment type="caution">
    <text evidence="7">The sequence shown here is derived from an EMBL/GenBank/DDBJ whole genome shotgun (WGS) entry which is preliminary data.</text>
</comment>
<evidence type="ECO:0000256" key="3">
    <source>
        <dbReference type="ARBA" id="ARBA00022840"/>
    </source>
</evidence>
<dbReference type="SUPFAM" id="SSF160246">
    <property type="entry name" value="EspE N-terminal domain-like"/>
    <property type="match status" value="1"/>
</dbReference>
<organism evidence="7 8">
    <name type="scientific">Candidatus Liptonbacteria bacterium RIFCSPLOWO2_01_FULL_45_15</name>
    <dbReference type="NCBI Taxonomy" id="1798649"/>
    <lineage>
        <taxon>Bacteria</taxon>
        <taxon>Candidatus Liptoniibacteriota</taxon>
    </lineage>
</organism>
<keyword evidence="4" id="KW-0175">Coiled coil</keyword>
<dbReference type="GO" id="GO:0005524">
    <property type="term" value="F:ATP binding"/>
    <property type="evidence" value="ECO:0007669"/>
    <property type="project" value="UniProtKB-KW"/>
</dbReference>
<dbReference type="InterPro" id="IPR037257">
    <property type="entry name" value="T2SS_E_N_sf"/>
</dbReference>
<evidence type="ECO:0000259" key="6">
    <source>
        <dbReference type="Pfam" id="PF05157"/>
    </source>
</evidence>
<dbReference type="GO" id="GO:0016887">
    <property type="term" value="F:ATP hydrolysis activity"/>
    <property type="evidence" value="ECO:0007669"/>
    <property type="project" value="TreeGrafter"/>
</dbReference>
<feature type="domain" description="Bacterial type II secretion system protein E" evidence="5">
    <location>
        <begin position="178"/>
        <end position="566"/>
    </location>
</feature>
<dbReference type="Gene3D" id="3.40.50.300">
    <property type="entry name" value="P-loop containing nucleotide triphosphate hydrolases"/>
    <property type="match status" value="1"/>
</dbReference>